<reference evidence="2 3" key="1">
    <citation type="submission" date="2018-04" db="EMBL/GenBank/DDBJ databases">
        <authorList>
            <person name="Vogel A."/>
        </authorList>
    </citation>
    <scope>NUCLEOTIDE SEQUENCE [LARGE SCALE GENOMIC DNA]</scope>
</reference>
<dbReference type="Proteomes" id="UP000595140">
    <property type="component" value="Unassembled WGS sequence"/>
</dbReference>
<protein>
    <submittedName>
        <fullName evidence="2">Uncharacterized protein</fullName>
    </submittedName>
</protein>
<dbReference type="EMBL" id="OOIL02001339">
    <property type="protein sequence ID" value="VFQ74386.1"/>
    <property type="molecule type" value="Genomic_DNA"/>
</dbReference>
<dbReference type="AlphaFoldDB" id="A0A484LDV5"/>
<sequence length="147" mass="16447">MFMFQQQGGFAPFIPEMYPHALPQNSPLLDTMWHPSPFQLASVIRSAIPTNLADEINKAGPSQSKRSRSHKSHTEVTPNGDVHSVHSKDKDWDVPRAQKKLKGKVVQPKESRQLAFQRLGHEGRNQNISSKSAHSMGCGEETVPRIN</sequence>
<gene>
    <name evidence="2" type="ORF">CCAM_LOCUS16162</name>
</gene>
<proteinExistence type="predicted"/>
<accession>A0A484LDV5</accession>
<keyword evidence="3" id="KW-1185">Reference proteome</keyword>
<feature type="compositionally biased region" description="Basic and acidic residues" evidence="1">
    <location>
        <begin position="83"/>
        <end position="96"/>
    </location>
</feature>
<evidence type="ECO:0000256" key="1">
    <source>
        <dbReference type="SAM" id="MobiDB-lite"/>
    </source>
</evidence>
<feature type="region of interest" description="Disordered" evidence="1">
    <location>
        <begin position="54"/>
        <end position="147"/>
    </location>
</feature>
<evidence type="ECO:0000313" key="3">
    <source>
        <dbReference type="Proteomes" id="UP000595140"/>
    </source>
</evidence>
<evidence type="ECO:0000313" key="2">
    <source>
        <dbReference type="EMBL" id="VFQ74386.1"/>
    </source>
</evidence>
<organism evidence="2 3">
    <name type="scientific">Cuscuta campestris</name>
    <dbReference type="NCBI Taxonomy" id="132261"/>
    <lineage>
        <taxon>Eukaryota</taxon>
        <taxon>Viridiplantae</taxon>
        <taxon>Streptophyta</taxon>
        <taxon>Embryophyta</taxon>
        <taxon>Tracheophyta</taxon>
        <taxon>Spermatophyta</taxon>
        <taxon>Magnoliopsida</taxon>
        <taxon>eudicotyledons</taxon>
        <taxon>Gunneridae</taxon>
        <taxon>Pentapetalae</taxon>
        <taxon>asterids</taxon>
        <taxon>lamiids</taxon>
        <taxon>Solanales</taxon>
        <taxon>Convolvulaceae</taxon>
        <taxon>Cuscuteae</taxon>
        <taxon>Cuscuta</taxon>
        <taxon>Cuscuta subgen. Grammica</taxon>
        <taxon>Cuscuta sect. Cleistogrammica</taxon>
    </lineage>
</organism>
<name>A0A484LDV5_9ASTE</name>